<gene>
    <name evidence="1" type="ORF">BT62DRAFT_1002424</name>
</gene>
<evidence type="ECO:0000313" key="2">
    <source>
        <dbReference type="Proteomes" id="UP000812287"/>
    </source>
</evidence>
<keyword evidence="2" id="KW-1185">Reference proteome</keyword>
<protein>
    <submittedName>
        <fullName evidence="1">Uncharacterized protein</fullName>
    </submittedName>
</protein>
<evidence type="ECO:0000313" key="1">
    <source>
        <dbReference type="EMBL" id="KAG7450083.1"/>
    </source>
</evidence>
<name>A0A9P7W0P9_9AGAR</name>
<reference evidence="1" key="1">
    <citation type="submission" date="2020-11" db="EMBL/GenBank/DDBJ databases">
        <title>Adaptations for nitrogen fixation in a non-lichenized fungal sporocarp promotes dispersal by wood-feeding termites.</title>
        <authorList>
            <consortium name="DOE Joint Genome Institute"/>
            <person name="Koch R.A."/>
            <person name="Yoon G."/>
            <person name="Arayal U."/>
            <person name="Lail K."/>
            <person name="Amirebrahimi M."/>
            <person name="Labutti K."/>
            <person name="Lipzen A."/>
            <person name="Riley R."/>
            <person name="Barry K."/>
            <person name="Henrissat B."/>
            <person name="Grigoriev I.V."/>
            <person name="Herr J.R."/>
            <person name="Aime M.C."/>
        </authorList>
    </citation>
    <scope>NUCLEOTIDE SEQUENCE</scope>
    <source>
        <strain evidence="1">MCA 3950</strain>
    </source>
</reference>
<dbReference type="GeneID" id="66099137"/>
<proteinExistence type="predicted"/>
<dbReference type="EMBL" id="MU250527">
    <property type="protein sequence ID" value="KAG7450083.1"/>
    <property type="molecule type" value="Genomic_DNA"/>
</dbReference>
<comment type="caution">
    <text evidence="1">The sequence shown here is derived from an EMBL/GenBank/DDBJ whole genome shotgun (WGS) entry which is preliminary data.</text>
</comment>
<dbReference type="AlphaFoldDB" id="A0A9P7W0P9"/>
<organism evidence="1 2">
    <name type="scientific">Guyanagaster necrorhizus</name>
    <dbReference type="NCBI Taxonomy" id="856835"/>
    <lineage>
        <taxon>Eukaryota</taxon>
        <taxon>Fungi</taxon>
        <taxon>Dikarya</taxon>
        <taxon>Basidiomycota</taxon>
        <taxon>Agaricomycotina</taxon>
        <taxon>Agaricomycetes</taxon>
        <taxon>Agaricomycetidae</taxon>
        <taxon>Agaricales</taxon>
        <taxon>Marasmiineae</taxon>
        <taxon>Physalacriaceae</taxon>
        <taxon>Guyanagaster</taxon>
    </lineage>
</organism>
<sequence length="135" mass="15276">MKGDTGRVMLDMERDRRWTSKIDTETGRTELGRRTPNRLTTSLRGEIHNDSATQASDNKYMRQQASLMGTKVRQPAKHSSFSGVAAISSACRRPRRYFPGYALYKMLLETWLSAGSASHNIQVSTLEHELLRSSN</sequence>
<dbReference type="RefSeq" id="XP_043043583.1">
    <property type="nucleotide sequence ID" value="XM_043176850.1"/>
</dbReference>
<dbReference type="Proteomes" id="UP000812287">
    <property type="component" value="Unassembled WGS sequence"/>
</dbReference>
<accession>A0A9P7W0P9</accession>